<evidence type="ECO:0000313" key="1">
    <source>
        <dbReference type="EMBL" id="KAK2070549.1"/>
    </source>
</evidence>
<sequence>MDTDPSGELELAKEQTLLTSAEFVRQPRDGIQCTAMAEDGDADLVSTLANTSKVFSRGNDTAVPGKRREAATIVNSIEGRKRWFSQQGQKSSL</sequence>
<dbReference type="AlphaFoldDB" id="A0AAD9I3J0"/>
<organism evidence="1 2">
    <name type="scientific">Phyllachora maydis</name>
    <dbReference type="NCBI Taxonomy" id="1825666"/>
    <lineage>
        <taxon>Eukaryota</taxon>
        <taxon>Fungi</taxon>
        <taxon>Dikarya</taxon>
        <taxon>Ascomycota</taxon>
        <taxon>Pezizomycotina</taxon>
        <taxon>Sordariomycetes</taxon>
        <taxon>Sordariomycetidae</taxon>
        <taxon>Phyllachorales</taxon>
        <taxon>Phyllachoraceae</taxon>
        <taxon>Phyllachora</taxon>
    </lineage>
</organism>
<keyword evidence="2" id="KW-1185">Reference proteome</keyword>
<reference evidence="1" key="1">
    <citation type="journal article" date="2023" name="Mol. Plant Microbe Interact.">
        <title>Elucidating the Obligate Nature and Biological Capacity of an Invasive Fungal Corn Pathogen.</title>
        <authorList>
            <person name="MacCready J.S."/>
            <person name="Roggenkamp E.M."/>
            <person name="Gdanetz K."/>
            <person name="Chilvers M.I."/>
        </authorList>
    </citation>
    <scope>NUCLEOTIDE SEQUENCE</scope>
    <source>
        <strain evidence="1">PM02</strain>
    </source>
</reference>
<evidence type="ECO:0000313" key="2">
    <source>
        <dbReference type="Proteomes" id="UP001217918"/>
    </source>
</evidence>
<dbReference type="Proteomes" id="UP001217918">
    <property type="component" value="Unassembled WGS sequence"/>
</dbReference>
<proteinExistence type="predicted"/>
<protein>
    <submittedName>
        <fullName evidence="1">Uncharacterized protein</fullName>
    </submittedName>
</protein>
<gene>
    <name evidence="1" type="ORF">P8C59_005034</name>
</gene>
<comment type="caution">
    <text evidence="1">The sequence shown here is derived from an EMBL/GenBank/DDBJ whole genome shotgun (WGS) entry which is preliminary data.</text>
</comment>
<dbReference type="EMBL" id="JAQQPM010000004">
    <property type="protein sequence ID" value="KAK2070549.1"/>
    <property type="molecule type" value="Genomic_DNA"/>
</dbReference>
<accession>A0AAD9I3J0</accession>
<name>A0AAD9I3J0_9PEZI</name>